<comment type="subcellular location">
    <subcellularLocation>
        <location evidence="1">Cell membrane</location>
        <topology evidence="1">Multi-pass membrane protein</topology>
    </subcellularLocation>
</comment>
<dbReference type="Proteomes" id="UP000636394">
    <property type="component" value="Unassembled WGS sequence"/>
</dbReference>
<feature type="transmembrane region" description="Helical" evidence="7">
    <location>
        <begin position="81"/>
        <end position="103"/>
    </location>
</feature>
<dbReference type="InterPro" id="IPR004680">
    <property type="entry name" value="Cit_transptr-like_dom"/>
</dbReference>
<feature type="transmembrane region" description="Helical" evidence="7">
    <location>
        <begin position="145"/>
        <end position="162"/>
    </location>
</feature>
<feature type="transmembrane region" description="Helical" evidence="7">
    <location>
        <begin position="340"/>
        <end position="362"/>
    </location>
</feature>
<evidence type="ECO:0000256" key="7">
    <source>
        <dbReference type="SAM" id="Phobius"/>
    </source>
</evidence>
<evidence type="ECO:0000256" key="4">
    <source>
        <dbReference type="ARBA" id="ARBA00022692"/>
    </source>
</evidence>
<keyword evidence="10" id="KW-1185">Reference proteome</keyword>
<feature type="transmembrane region" description="Helical" evidence="7">
    <location>
        <begin position="169"/>
        <end position="189"/>
    </location>
</feature>
<evidence type="ECO:0000313" key="10">
    <source>
        <dbReference type="Proteomes" id="UP000636394"/>
    </source>
</evidence>
<feature type="transmembrane region" description="Helical" evidence="7">
    <location>
        <begin position="368"/>
        <end position="396"/>
    </location>
</feature>
<evidence type="ECO:0000259" key="8">
    <source>
        <dbReference type="Pfam" id="PF03600"/>
    </source>
</evidence>
<evidence type="ECO:0000256" key="6">
    <source>
        <dbReference type="ARBA" id="ARBA00023136"/>
    </source>
</evidence>
<accession>A0ABX0IJ64</accession>
<protein>
    <submittedName>
        <fullName evidence="9">Citrate transporter</fullName>
    </submittedName>
</protein>
<feature type="transmembrane region" description="Helical" evidence="7">
    <location>
        <begin position="115"/>
        <end position="139"/>
    </location>
</feature>
<organism evidence="9 10">
    <name type="scientific">Xiamenia xianingshaonis</name>
    <dbReference type="NCBI Taxonomy" id="2682776"/>
    <lineage>
        <taxon>Bacteria</taxon>
        <taxon>Bacillati</taxon>
        <taxon>Actinomycetota</taxon>
        <taxon>Coriobacteriia</taxon>
        <taxon>Eggerthellales</taxon>
        <taxon>Eggerthellaceae</taxon>
        <taxon>Xiamenia</taxon>
    </lineage>
</organism>
<keyword evidence="6 7" id="KW-0472">Membrane</keyword>
<feature type="transmembrane region" description="Helical" evidence="7">
    <location>
        <begin position="307"/>
        <end position="328"/>
    </location>
</feature>
<gene>
    <name evidence="9" type="ORF">GMI68_03605</name>
</gene>
<keyword evidence="4 7" id="KW-0812">Transmembrane</keyword>
<feature type="transmembrane region" description="Helical" evidence="7">
    <location>
        <begin position="416"/>
        <end position="434"/>
    </location>
</feature>
<evidence type="ECO:0000256" key="1">
    <source>
        <dbReference type="ARBA" id="ARBA00004651"/>
    </source>
</evidence>
<feature type="domain" description="Citrate transporter-like" evidence="8">
    <location>
        <begin position="61"/>
        <end position="367"/>
    </location>
</feature>
<dbReference type="PANTHER" id="PTHR43302">
    <property type="entry name" value="TRANSPORTER ARSB-RELATED"/>
    <property type="match status" value="1"/>
</dbReference>
<reference evidence="9 10" key="1">
    <citation type="submission" date="2019-11" db="EMBL/GenBank/DDBJ databases">
        <title>Eggerthellaceae novel genus isolated from the rectal contents of marmort.</title>
        <authorList>
            <person name="Zhang G."/>
        </authorList>
    </citation>
    <scope>NUCLEOTIDE SEQUENCE [LARGE SCALE GENOMIC DNA]</scope>
    <source>
        <strain evidence="10">zg-886</strain>
    </source>
</reference>
<name>A0ABX0IJ64_9ACTN</name>
<keyword evidence="2" id="KW-0813">Transport</keyword>
<dbReference type="EMBL" id="WPCR01000004">
    <property type="protein sequence ID" value="NHM13866.1"/>
    <property type="molecule type" value="Genomic_DNA"/>
</dbReference>
<dbReference type="PANTHER" id="PTHR43302:SF5">
    <property type="entry name" value="TRANSPORTER ARSB-RELATED"/>
    <property type="match status" value="1"/>
</dbReference>
<feature type="transmembrane region" description="Helical" evidence="7">
    <location>
        <begin position="209"/>
        <end position="228"/>
    </location>
</feature>
<proteinExistence type="predicted"/>
<evidence type="ECO:0000256" key="2">
    <source>
        <dbReference type="ARBA" id="ARBA00022448"/>
    </source>
</evidence>
<keyword evidence="3" id="KW-1003">Cell membrane</keyword>
<evidence type="ECO:0000256" key="3">
    <source>
        <dbReference type="ARBA" id="ARBA00022475"/>
    </source>
</evidence>
<evidence type="ECO:0000256" key="5">
    <source>
        <dbReference type="ARBA" id="ARBA00022989"/>
    </source>
</evidence>
<feature type="transmembrane region" description="Helical" evidence="7">
    <location>
        <begin position="59"/>
        <end position="75"/>
    </location>
</feature>
<evidence type="ECO:0000313" key="9">
    <source>
        <dbReference type="EMBL" id="NHM13866.1"/>
    </source>
</evidence>
<sequence length="442" mass="46799">MRNLPLRGQPKRRGESRRADFCTTGYNARMAHNASNRTDRRSSESSPARRAARAAREHWLTAAALLAALASMAAVPPDAAYLGYFDWKTIGCLFCVLAVTNALRRMGAIDRAARAIIGHVAGPRSLALISVLVTAVFSMLFTNDVALIIMLPLAVTTLVGAGQTRLIPLVFALQALAANLCGMITPFGNPQNLYLFTYYHLGVGEFVCTMLPPFVFATTGIVAATWAATRKPRNGAKGGAADNGPTRAASAAASRMPLDRRRLATCCGLFALTLLAVFRVVPAGAAALAVATVLACVDRRALANVDWGLLATFLCFFVFAGNMARIPALGQTLGPLMDDWGLLVSAGTSQVISNVPAAVLLSHFTGNWAPLLVGVNIGGAGTFVGSLASLIAIRCYAVARKTRALQADPDCSMGRFLRLFALMNAAFFGALVAFCQLMECLL</sequence>
<feature type="transmembrane region" description="Helical" evidence="7">
    <location>
        <begin position="263"/>
        <end position="295"/>
    </location>
</feature>
<comment type="caution">
    <text evidence="9">The sequence shown here is derived from an EMBL/GenBank/DDBJ whole genome shotgun (WGS) entry which is preliminary data.</text>
</comment>
<keyword evidence="5 7" id="KW-1133">Transmembrane helix</keyword>
<dbReference type="Pfam" id="PF03600">
    <property type="entry name" value="CitMHS"/>
    <property type="match status" value="1"/>
</dbReference>